<evidence type="ECO:0000313" key="5">
    <source>
        <dbReference type="Proteomes" id="UP000190080"/>
    </source>
</evidence>
<keyword evidence="5" id="KW-1185">Reference proteome</keyword>
<dbReference type="STRING" id="1450648.CLORY_00800"/>
<evidence type="ECO:0000313" key="4">
    <source>
        <dbReference type="EMBL" id="OPJ65080.1"/>
    </source>
</evidence>
<dbReference type="InterPro" id="IPR014755">
    <property type="entry name" value="Cu-Rt/internalin_Ig-like"/>
</dbReference>
<comment type="caution">
    <text evidence="4">The sequence shown here is derived from an EMBL/GenBank/DDBJ whole genome shotgun (WGS) entry which is preliminary data.</text>
</comment>
<evidence type="ECO:0000256" key="1">
    <source>
        <dbReference type="ARBA" id="ARBA00022729"/>
    </source>
</evidence>
<sequence>MKKNANNMIGRAISAALALGVASTAVPVNAKSASSYYNAAQKAVAKAQKSRTQKNIDKASRAIKILKARTSLDRTQKVKKLVRNLQKVQNAVYNKVSSSITKFGNSQDRSDYTYSKKLINTLISSSSSKVNSRGVGFQKSLDAARATVLSVAAQNAKTVDYGTPAAKLALPTTVVVTLSNGDTAAAMVKWNTANYNGNLANKYTLTGTLSLPNDKYYKPTTLTASIDVVVKDGAFNITSVNAVGARKIQVKFNKQIDTGAARIDIRRNGISINILRTTYSADRTSAVIELPSKISKADYAVTIWGLNSPSVTRNFTGEDERVSAINILSDSAPVDNASNIKYATVGYKVTNQYGEDITSTTYLRTGNSSVAASNGVVTIYRNALGTNPAIGNKVVITLINAESGVAASKMVTLTAPAAPSVVSVDGLYNKDGKQLSESTNLSADKFYLLLDLKDQYGNPITSASAGKSLVMTQTNTSVVQAQTDSSSIQPLLTTINVNGNNKLAVQLKPGTLTAGESTITFICPTSGYKASYTVRVAEGTKADTIILSQPSQAIAGEDLYIPVSVIDRSGYSVTDVNVLNSISKGVNITFGGTRINSPFILKDNKLYIYIRNSNSTPVKEGYSVVVAQSSTSKVSTLPIKIEAAAKPSMVKGLKSTVSTTILANRTKGISIDDLIICDQYGRVMTTNQVRNSLNSGDISSIKIVETDINNRYVNLDSNQITKNSNIQLRAAGSNGTEGFYLSLMDRNGREISSSTAYVSFRVTDGHEYRSYSVDPIGTVYDETAAGHRDSDAYDKPINVYGILNDGTKVQLAAGLDYTVTSANPIIAADVSKDSRLDADHRMTYDTGKTTTNAPVTVTINSTGQQLTQNVVFSNAAPQVTRVSVVNDHAVNASPINSLTVTPGSTFGIWNIATGASGRSNIVVTDQYGVSELASSNGITPYPDGTNVAAPSVVIVPTKGTIKIVNNGLSTASASEIDADDQFNVTIIYSSGQSDTVLVTAR</sequence>
<dbReference type="EMBL" id="MZGV01000001">
    <property type="protein sequence ID" value="OPJ65080.1"/>
    <property type="molecule type" value="Genomic_DNA"/>
</dbReference>
<feature type="domain" description="Bacterial Ig-like" evidence="3">
    <location>
        <begin position="166"/>
        <end position="209"/>
    </location>
</feature>
<name>A0A1V4IZ27_9CLOT</name>
<dbReference type="RefSeq" id="WP_169911480.1">
    <property type="nucleotide sequence ID" value="NZ_MZGV01000001.1"/>
</dbReference>
<keyword evidence="1 2" id="KW-0732">Signal</keyword>
<evidence type="ECO:0000256" key="2">
    <source>
        <dbReference type="SAM" id="SignalP"/>
    </source>
</evidence>
<feature type="signal peptide" evidence="2">
    <location>
        <begin position="1"/>
        <end position="30"/>
    </location>
</feature>
<proteinExistence type="predicted"/>
<evidence type="ECO:0000259" key="3">
    <source>
        <dbReference type="Pfam" id="PF07532"/>
    </source>
</evidence>
<organism evidence="4 5">
    <name type="scientific">Clostridium oryzae</name>
    <dbReference type="NCBI Taxonomy" id="1450648"/>
    <lineage>
        <taxon>Bacteria</taxon>
        <taxon>Bacillati</taxon>
        <taxon>Bacillota</taxon>
        <taxon>Clostridia</taxon>
        <taxon>Eubacteriales</taxon>
        <taxon>Clostridiaceae</taxon>
        <taxon>Clostridium</taxon>
    </lineage>
</organism>
<reference evidence="4 5" key="1">
    <citation type="submission" date="2017-03" db="EMBL/GenBank/DDBJ databases">
        <title>Genome sequence of Clostridium oryzae DSM 28571.</title>
        <authorList>
            <person name="Poehlein A."/>
            <person name="Daniel R."/>
        </authorList>
    </citation>
    <scope>NUCLEOTIDE SEQUENCE [LARGE SCALE GENOMIC DNA]</scope>
    <source>
        <strain evidence="4 5">DSM 28571</strain>
    </source>
</reference>
<dbReference type="Gene3D" id="2.60.40.1220">
    <property type="match status" value="1"/>
</dbReference>
<gene>
    <name evidence="4" type="ORF">CLORY_00800</name>
</gene>
<accession>A0A1V4IZ27</accession>
<feature type="chain" id="PRO_5038924800" evidence="2">
    <location>
        <begin position="31"/>
        <end position="1001"/>
    </location>
</feature>
<dbReference type="Proteomes" id="UP000190080">
    <property type="component" value="Unassembled WGS sequence"/>
</dbReference>
<dbReference type="Pfam" id="PF07532">
    <property type="entry name" value="Big_4"/>
    <property type="match status" value="1"/>
</dbReference>
<dbReference type="InterPro" id="IPR011081">
    <property type="entry name" value="Big_4"/>
</dbReference>
<protein>
    <submittedName>
        <fullName evidence="4">Bacterial Ig-like domain protein</fullName>
    </submittedName>
</protein>
<dbReference type="AlphaFoldDB" id="A0A1V4IZ27"/>